<name>I4W7D7_9GAMM</name>
<dbReference type="NCBIfam" id="TIGR00778">
    <property type="entry name" value="ahpD_dom"/>
    <property type="match status" value="1"/>
</dbReference>
<accession>I4W7D7</accession>
<dbReference type="AlphaFoldDB" id="I4W7D7"/>
<dbReference type="InterPro" id="IPR029032">
    <property type="entry name" value="AhpD-like"/>
</dbReference>
<dbReference type="InterPro" id="IPR003779">
    <property type="entry name" value="CMD-like"/>
</dbReference>
<dbReference type="RefSeq" id="WP_007804334.1">
    <property type="nucleotide sequence ID" value="NZ_AJXT01000003.1"/>
</dbReference>
<reference evidence="2 3" key="1">
    <citation type="journal article" date="2012" name="J. Bacteriol.">
        <title>Genome sequences for six rhodanobacter strains, isolated from soils and the terrestrial subsurface, with variable denitrification capabilities.</title>
        <authorList>
            <person name="Kostka J.E."/>
            <person name="Green S.J."/>
            <person name="Rishishwar L."/>
            <person name="Prakash O."/>
            <person name="Katz L.S."/>
            <person name="Marino-Ramirez L."/>
            <person name="Jordan I.K."/>
            <person name="Munk C."/>
            <person name="Ivanova N."/>
            <person name="Mikhailova N."/>
            <person name="Watson D.B."/>
            <person name="Brown S.D."/>
            <person name="Palumbo A.V."/>
            <person name="Brooks S.C."/>
        </authorList>
    </citation>
    <scope>NUCLEOTIDE SEQUENCE [LARGE SCALE GENOMIC DNA]</scope>
    <source>
        <strain evidence="2 3">B39</strain>
    </source>
</reference>
<organism evidence="2 3">
    <name type="scientific">Rhodanobacter spathiphylli B39</name>
    <dbReference type="NCBI Taxonomy" id="1163407"/>
    <lineage>
        <taxon>Bacteria</taxon>
        <taxon>Pseudomonadati</taxon>
        <taxon>Pseudomonadota</taxon>
        <taxon>Gammaproteobacteria</taxon>
        <taxon>Lysobacterales</taxon>
        <taxon>Rhodanobacteraceae</taxon>
        <taxon>Rhodanobacter</taxon>
    </lineage>
</organism>
<gene>
    <name evidence="2" type="ORF">UU7_00525</name>
</gene>
<proteinExistence type="predicted"/>
<dbReference type="GO" id="GO:0051920">
    <property type="term" value="F:peroxiredoxin activity"/>
    <property type="evidence" value="ECO:0007669"/>
    <property type="project" value="InterPro"/>
</dbReference>
<dbReference type="Gene3D" id="1.20.1290.10">
    <property type="entry name" value="AhpD-like"/>
    <property type="match status" value="1"/>
</dbReference>
<sequence>MLDWQNYRKQLMGRIGEIGKLSPDTLVGYQTLSKAGHKTSQLDAKTRELIALAVAVTRQCDGCITVHTAEALKHGASREEIAEALGVAVALNAGAAMVYSSRVMDAVEAYGAT</sequence>
<dbReference type="SUPFAM" id="SSF69118">
    <property type="entry name" value="AhpD-like"/>
    <property type="match status" value="1"/>
</dbReference>
<evidence type="ECO:0000313" key="2">
    <source>
        <dbReference type="EMBL" id="EIL95378.1"/>
    </source>
</evidence>
<dbReference type="PANTHER" id="PTHR33930:SF2">
    <property type="entry name" value="BLR3452 PROTEIN"/>
    <property type="match status" value="1"/>
</dbReference>
<dbReference type="PANTHER" id="PTHR33930">
    <property type="entry name" value="ALKYL HYDROPEROXIDE REDUCTASE AHPD"/>
    <property type="match status" value="1"/>
</dbReference>
<dbReference type="EMBL" id="AJXT01000003">
    <property type="protein sequence ID" value="EIL95378.1"/>
    <property type="molecule type" value="Genomic_DNA"/>
</dbReference>
<keyword evidence="3" id="KW-1185">Reference proteome</keyword>
<protein>
    <submittedName>
        <fullName evidence="2">4-carboxymuconolactone decarboxylase</fullName>
    </submittedName>
</protein>
<comment type="caution">
    <text evidence="2">The sequence shown here is derived from an EMBL/GenBank/DDBJ whole genome shotgun (WGS) entry which is preliminary data.</text>
</comment>
<evidence type="ECO:0000259" key="1">
    <source>
        <dbReference type="Pfam" id="PF02627"/>
    </source>
</evidence>
<feature type="domain" description="Carboxymuconolactone decarboxylase-like" evidence="1">
    <location>
        <begin position="24"/>
        <end position="105"/>
    </location>
</feature>
<dbReference type="Proteomes" id="UP000003226">
    <property type="component" value="Unassembled WGS sequence"/>
</dbReference>
<dbReference type="eggNOG" id="COG0599">
    <property type="taxonomic scope" value="Bacteria"/>
</dbReference>
<dbReference type="Pfam" id="PF02627">
    <property type="entry name" value="CMD"/>
    <property type="match status" value="1"/>
</dbReference>
<dbReference type="InterPro" id="IPR004675">
    <property type="entry name" value="AhpD_core"/>
</dbReference>
<dbReference type="PATRIC" id="fig|1163407.3.peg.100"/>
<evidence type="ECO:0000313" key="3">
    <source>
        <dbReference type="Proteomes" id="UP000003226"/>
    </source>
</evidence>
<dbReference type="OrthoDB" id="1683318at2"/>
<dbReference type="STRING" id="1163407.UU7_00525"/>